<dbReference type="Proteomes" id="UP000233332">
    <property type="component" value="Unassembled WGS sequence"/>
</dbReference>
<accession>A0A2N3L1A4</accession>
<feature type="region of interest" description="Disordered" evidence="1">
    <location>
        <begin position="67"/>
        <end position="123"/>
    </location>
</feature>
<protein>
    <submittedName>
        <fullName evidence="2">Uncharacterized protein</fullName>
    </submittedName>
</protein>
<dbReference type="AlphaFoldDB" id="A0A2N3L1A4"/>
<dbReference type="RefSeq" id="WP_101304787.1">
    <property type="nucleotide sequence ID" value="NZ_NXGX01000011.1"/>
</dbReference>
<keyword evidence="3" id="KW-1185">Reference proteome</keyword>
<evidence type="ECO:0000313" key="2">
    <source>
        <dbReference type="EMBL" id="PKR56593.1"/>
    </source>
</evidence>
<comment type="caution">
    <text evidence="2">The sequence shown here is derived from an EMBL/GenBank/DDBJ whole genome shotgun (WGS) entry which is preliminary data.</text>
</comment>
<name>A0A2N3L1A4_9PROT</name>
<sequence>MVSVWGQAKIEFIALRDEIRNEHLTGKSKNRIYRELRASGHVTMSQRSFYYWFDFLLPSNSHPAQNTLPVPTPIKPRNHKGSVAVRADPRPPVKIQNIDGRLSSVSTQLWDDDEEPQPVKTEQ</sequence>
<reference evidence="2 3" key="1">
    <citation type="submission" date="2017-09" db="EMBL/GenBank/DDBJ databases">
        <title>Biodiversity and function of Thalassospira species in the particle-attached aromatic-hydrocarbon-degrading consortia from the surface seawater of the China South Sea.</title>
        <authorList>
            <person name="Dong C."/>
            <person name="Lai Q."/>
            <person name="Shao Z."/>
        </authorList>
    </citation>
    <scope>NUCLEOTIDE SEQUENCE [LARGE SCALE GENOMIC DNA]</scope>
    <source>
        <strain evidence="2 3">139Z-12</strain>
    </source>
</reference>
<proteinExistence type="predicted"/>
<evidence type="ECO:0000256" key="1">
    <source>
        <dbReference type="SAM" id="MobiDB-lite"/>
    </source>
</evidence>
<evidence type="ECO:0000313" key="3">
    <source>
        <dbReference type="Proteomes" id="UP000233332"/>
    </source>
</evidence>
<gene>
    <name evidence="2" type="ORF">COO92_20405</name>
</gene>
<dbReference type="EMBL" id="NXGX01000011">
    <property type="protein sequence ID" value="PKR56593.1"/>
    <property type="molecule type" value="Genomic_DNA"/>
</dbReference>
<organism evidence="2 3">
    <name type="scientific">Thalassospira lohafexi</name>
    <dbReference type="NCBI Taxonomy" id="744227"/>
    <lineage>
        <taxon>Bacteria</taxon>
        <taxon>Pseudomonadati</taxon>
        <taxon>Pseudomonadota</taxon>
        <taxon>Alphaproteobacteria</taxon>
        <taxon>Rhodospirillales</taxon>
        <taxon>Thalassospiraceae</taxon>
        <taxon>Thalassospira</taxon>
    </lineage>
</organism>